<dbReference type="EMBL" id="LVLJ01002842">
    <property type="protein sequence ID" value="OAE23373.1"/>
    <property type="molecule type" value="Genomic_DNA"/>
</dbReference>
<sequence length="82" mass="8895">MPRLYQGSETCKHGTASIHGHGEAAEDIVAIGRAQWAMARASHVVDVAWARRALCPMEGTPEFGELIKLGLAMGHMERCPKP</sequence>
<dbReference type="AlphaFoldDB" id="A0A176VSG3"/>
<proteinExistence type="predicted"/>
<comment type="caution">
    <text evidence="1">The sequence shown here is derived from an EMBL/GenBank/DDBJ whole genome shotgun (WGS) entry which is preliminary data.</text>
</comment>
<evidence type="ECO:0000313" key="2">
    <source>
        <dbReference type="Proteomes" id="UP000077202"/>
    </source>
</evidence>
<evidence type="ECO:0000313" key="1">
    <source>
        <dbReference type="EMBL" id="OAE23373.1"/>
    </source>
</evidence>
<name>A0A176VSG3_MARPO</name>
<dbReference type="Proteomes" id="UP000077202">
    <property type="component" value="Unassembled WGS sequence"/>
</dbReference>
<protein>
    <submittedName>
        <fullName evidence="1">Uncharacterized protein</fullName>
    </submittedName>
</protein>
<accession>A0A176VSG3</accession>
<reference evidence="1" key="1">
    <citation type="submission" date="2016-03" db="EMBL/GenBank/DDBJ databases">
        <title>Mechanisms controlling the formation of the plant cell surface in tip-growing cells are functionally conserved among land plants.</title>
        <authorList>
            <person name="Honkanen S."/>
            <person name="Jones V.A."/>
            <person name="Morieri G."/>
            <person name="Champion C."/>
            <person name="Hetherington A.J."/>
            <person name="Kelly S."/>
            <person name="Saint-Marcoux D."/>
            <person name="Proust H."/>
            <person name="Prescott H."/>
            <person name="Dolan L."/>
        </authorList>
    </citation>
    <scope>NUCLEOTIDE SEQUENCE [LARGE SCALE GENOMIC DNA]</scope>
    <source>
        <tissue evidence="1">Whole gametophyte</tissue>
    </source>
</reference>
<gene>
    <name evidence="1" type="ORF">AXG93_1660s1320</name>
</gene>
<organism evidence="1 2">
    <name type="scientific">Marchantia polymorpha subsp. ruderalis</name>
    <dbReference type="NCBI Taxonomy" id="1480154"/>
    <lineage>
        <taxon>Eukaryota</taxon>
        <taxon>Viridiplantae</taxon>
        <taxon>Streptophyta</taxon>
        <taxon>Embryophyta</taxon>
        <taxon>Marchantiophyta</taxon>
        <taxon>Marchantiopsida</taxon>
        <taxon>Marchantiidae</taxon>
        <taxon>Marchantiales</taxon>
        <taxon>Marchantiaceae</taxon>
        <taxon>Marchantia</taxon>
    </lineage>
</organism>
<keyword evidence="2" id="KW-1185">Reference proteome</keyword>